<dbReference type="Proteomes" id="UP000322976">
    <property type="component" value="Unassembled WGS sequence"/>
</dbReference>
<evidence type="ECO:0000256" key="2">
    <source>
        <dbReference type="ARBA" id="ARBA00022475"/>
    </source>
</evidence>
<feature type="transmembrane region" description="Helical" evidence="11">
    <location>
        <begin position="183"/>
        <end position="201"/>
    </location>
</feature>
<dbReference type="GO" id="GO:0005886">
    <property type="term" value="C:plasma membrane"/>
    <property type="evidence" value="ECO:0007669"/>
    <property type="project" value="UniProtKB-SubCell"/>
</dbReference>
<accession>A0A5D8QCG9</accession>
<comment type="pathway">
    <text evidence="11">Cell wall biogenesis; peptidoglycan biosynthesis.</text>
</comment>
<comment type="catalytic activity">
    <reaction evidence="11">
        <text>[GlcNAc-(1-&gt;4)-Mur2Ac(oyl-L-Ala-gamma-D-Glu-L-Lys-D-Ala-D-Ala)](n)-di-trans,octa-cis-undecaprenyl diphosphate + beta-D-GlcNAc-(1-&gt;4)-Mur2Ac(oyl-L-Ala-gamma-D-Glu-L-Lys-D-Ala-D-Ala)-di-trans,octa-cis-undecaprenyl diphosphate = [GlcNAc-(1-&gt;4)-Mur2Ac(oyl-L-Ala-gamma-D-Glu-L-Lys-D-Ala-D-Ala)](n+1)-di-trans,octa-cis-undecaprenyl diphosphate + di-trans,octa-cis-undecaprenyl diphosphate + H(+)</text>
        <dbReference type="Rhea" id="RHEA:23708"/>
        <dbReference type="Rhea" id="RHEA-COMP:9602"/>
        <dbReference type="Rhea" id="RHEA-COMP:9603"/>
        <dbReference type="ChEBI" id="CHEBI:15378"/>
        <dbReference type="ChEBI" id="CHEBI:58405"/>
        <dbReference type="ChEBI" id="CHEBI:60033"/>
        <dbReference type="ChEBI" id="CHEBI:78435"/>
        <dbReference type="EC" id="2.4.99.28"/>
    </reaction>
</comment>
<dbReference type="EC" id="2.4.99.28" evidence="11"/>
<dbReference type="InterPro" id="IPR018365">
    <property type="entry name" value="Cell_cycle_FtsW-rel_CS"/>
</dbReference>
<evidence type="ECO:0000313" key="12">
    <source>
        <dbReference type="EMBL" id="TZE82241.1"/>
    </source>
</evidence>
<feature type="transmembrane region" description="Helical" evidence="11">
    <location>
        <begin position="337"/>
        <end position="360"/>
    </location>
</feature>
<dbReference type="PANTHER" id="PTHR30474">
    <property type="entry name" value="CELL CYCLE PROTEIN"/>
    <property type="match status" value="1"/>
</dbReference>
<name>A0A5D8QCG9_9THEO</name>
<keyword evidence="8 11" id="KW-1133">Transmembrane helix</keyword>
<dbReference type="GO" id="GO:0008360">
    <property type="term" value="P:regulation of cell shape"/>
    <property type="evidence" value="ECO:0007669"/>
    <property type="project" value="UniProtKB-KW"/>
</dbReference>
<evidence type="ECO:0000256" key="3">
    <source>
        <dbReference type="ARBA" id="ARBA00022676"/>
    </source>
</evidence>
<feature type="transmembrane region" description="Helical" evidence="11">
    <location>
        <begin position="76"/>
        <end position="94"/>
    </location>
</feature>
<keyword evidence="13" id="KW-1185">Reference proteome</keyword>
<dbReference type="EMBL" id="VTPS01000007">
    <property type="protein sequence ID" value="TZE82241.1"/>
    <property type="molecule type" value="Genomic_DNA"/>
</dbReference>
<protein>
    <recommendedName>
        <fullName evidence="11">Peptidoglycan glycosyltransferase RodA</fullName>
        <shortName evidence="11">PGT</shortName>
        <ecNumber evidence="11">2.4.99.28</ecNumber>
    </recommendedName>
    <alternativeName>
        <fullName evidence="11">Cell elongation protein RodA</fullName>
    </alternativeName>
    <alternativeName>
        <fullName evidence="11">Cell wall polymerase</fullName>
    </alternativeName>
    <alternativeName>
        <fullName evidence="11">Peptidoglycan polymerase</fullName>
        <shortName evidence="11">PG polymerase</shortName>
    </alternativeName>
</protein>
<proteinExistence type="inferred from homology"/>
<keyword evidence="9 11" id="KW-0472">Membrane</keyword>
<dbReference type="PANTHER" id="PTHR30474:SF1">
    <property type="entry name" value="PEPTIDOGLYCAN GLYCOSYLTRANSFERASE MRDB"/>
    <property type="match status" value="1"/>
</dbReference>
<organism evidence="12 13">
    <name type="scientific">Calorimonas adulescens</name>
    <dbReference type="NCBI Taxonomy" id="2606906"/>
    <lineage>
        <taxon>Bacteria</taxon>
        <taxon>Bacillati</taxon>
        <taxon>Bacillota</taxon>
        <taxon>Clostridia</taxon>
        <taxon>Thermoanaerobacterales</taxon>
        <taxon>Thermoanaerobacteraceae</taxon>
        <taxon>Calorimonas</taxon>
    </lineage>
</organism>
<gene>
    <name evidence="11 12" type="primary">rodA</name>
    <name evidence="12" type="ORF">FWJ32_05640</name>
</gene>
<feature type="transmembrane region" description="Helical" evidence="11">
    <location>
        <begin position="303"/>
        <end position="325"/>
    </location>
</feature>
<dbReference type="GO" id="GO:0051301">
    <property type="term" value="P:cell division"/>
    <property type="evidence" value="ECO:0007669"/>
    <property type="project" value="InterPro"/>
</dbReference>
<dbReference type="GO" id="GO:0009252">
    <property type="term" value="P:peptidoglycan biosynthetic process"/>
    <property type="evidence" value="ECO:0007669"/>
    <property type="project" value="UniProtKB-UniRule"/>
</dbReference>
<keyword evidence="7 11" id="KW-0573">Peptidoglycan synthesis</keyword>
<keyword evidence="3 11" id="KW-0328">Glycosyltransferase</keyword>
<dbReference type="GO" id="GO:0015648">
    <property type="term" value="F:lipid-linked peptidoglycan transporter activity"/>
    <property type="evidence" value="ECO:0007669"/>
    <property type="project" value="TreeGrafter"/>
</dbReference>
<evidence type="ECO:0000256" key="8">
    <source>
        <dbReference type="ARBA" id="ARBA00022989"/>
    </source>
</evidence>
<keyword evidence="5 11" id="KW-0812">Transmembrane</keyword>
<comment type="similarity">
    <text evidence="11">Belongs to the SEDS family. MrdB/RodA subfamily.</text>
</comment>
<dbReference type="Pfam" id="PF01098">
    <property type="entry name" value="FTSW_RODA_SPOVE"/>
    <property type="match status" value="1"/>
</dbReference>
<feature type="transmembrane region" description="Helical" evidence="11">
    <location>
        <begin position="44"/>
        <end position="64"/>
    </location>
</feature>
<dbReference type="UniPathway" id="UPA00219"/>
<feature type="transmembrane region" description="Helical" evidence="11">
    <location>
        <begin position="12"/>
        <end position="32"/>
    </location>
</feature>
<evidence type="ECO:0000256" key="9">
    <source>
        <dbReference type="ARBA" id="ARBA00023136"/>
    </source>
</evidence>
<evidence type="ECO:0000256" key="11">
    <source>
        <dbReference type="HAMAP-Rule" id="MF_02079"/>
    </source>
</evidence>
<comment type="caution">
    <text evidence="12">The sequence shown here is derived from an EMBL/GenBank/DDBJ whole genome shotgun (WGS) entry which is preliminary data.</text>
</comment>
<evidence type="ECO:0000313" key="13">
    <source>
        <dbReference type="Proteomes" id="UP000322976"/>
    </source>
</evidence>
<evidence type="ECO:0000256" key="5">
    <source>
        <dbReference type="ARBA" id="ARBA00022692"/>
    </source>
</evidence>
<dbReference type="InterPro" id="IPR001182">
    <property type="entry name" value="FtsW/RodA"/>
</dbReference>
<keyword evidence="10 11" id="KW-0961">Cell wall biogenesis/degradation</keyword>
<reference evidence="12 13" key="1">
    <citation type="submission" date="2019-08" db="EMBL/GenBank/DDBJ databases">
        <title>Calorimonas adulescens gen. nov., sp. nov., an anaerobic thermophilic bacterium from Sakhalin hot spring.</title>
        <authorList>
            <person name="Khomyakova M.A."/>
            <person name="Merkel A.Y."/>
            <person name="Novikov A."/>
            <person name="Bonch-Osmolovskaya E.A."/>
            <person name="Slobodkin A.I."/>
        </authorList>
    </citation>
    <scope>NUCLEOTIDE SEQUENCE [LARGE SCALE GENOMIC DNA]</scope>
    <source>
        <strain evidence="12 13">A05MB</strain>
    </source>
</reference>
<feature type="transmembrane region" description="Helical" evidence="11">
    <location>
        <begin position="271"/>
        <end position="291"/>
    </location>
</feature>
<dbReference type="PROSITE" id="PS00428">
    <property type="entry name" value="FTSW_RODA_SPOVE"/>
    <property type="match status" value="1"/>
</dbReference>
<evidence type="ECO:0000256" key="6">
    <source>
        <dbReference type="ARBA" id="ARBA00022960"/>
    </source>
</evidence>
<sequence length="367" mass="40664">MVDKKLIKNIDYFLLLSIYLICAIGIVAISSATHVQETGSYSMVIRQILWLAIGTVAFIIIISLDYNLIGSYSTYIYFLNLILLLLVMVIGHKSNGAQSWIQLGSFMLQPSEFAKIAIIVTLSKYLSGKEGPLNNLKDILTVGFHVGLPFLLIFIQPDLGTALVFIAIMIGMLFIFGIDFRWIVVGGLTIAVATPLIWLFALKEHQKWRILTFLNPSLDPLGYGYHAIQSKIAIGSGMITGRGLFNGTQTQLDFLPEAHTDFIFSVVGEELGFIGTMTVVILYFIIVYRIIRIAMNAKDKFGMYICVGVVSMLLFQIFENIGMTIGLMPITGITLPFMSYGGSSLLANMLAIGLVINVGMRRQKINF</sequence>
<evidence type="ECO:0000256" key="1">
    <source>
        <dbReference type="ARBA" id="ARBA00004141"/>
    </source>
</evidence>
<dbReference type="GO" id="GO:0071555">
    <property type="term" value="P:cell wall organization"/>
    <property type="evidence" value="ECO:0007669"/>
    <property type="project" value="UniProtKB-KW"/>
</dbReference>
<comment type="function">
    <text evidence="11">Peptidoglycan polymerase that is essential for cell wall elongation.</text>
</comment>
<keyword evidence="4 11" id="KW-0808">Transferase</keyword>
<dbReference type="AlphaFoldDB" id="A0A5D8QCG9"/>
<evidence type="ECO:0000256" key="10">
    <source>
        <dbReference type="ARBA" id="ARBA00023316"/>
    </source>
</evidence>
<dbReference type="GO" id="GO:0008955">
    <property type="term" value="F:peptidoglycan glycosyltransferase activity"/>
    <property type="evidence" value="ECO:0007669"/>
    <property type="project" value="UniProtKB-UniRule"/>
</dbReference>
<evidence type="ECO:0000256" key="4">
    <source>
        <dbReference type="ARBA" id="ARBA00022679"/>
    </source>
</evidence>
<comment type="subcellular location">
    <subcellularLocation>
        <location evidence="11">Cell membrane</location>
        <topology evidence="11">Multi-pass membrane protein</topology>
    </subcellularLocation>
    <subcellularLocation>
        <location evidence="1">Membrane</location>
        <topology evidence="1">Multi-pass membrane protein</topology>
    </subcellularLocation>
</comment>
<dbReference type="HAMAP" id="MF_02079">
    <property type="entry name" value="PGT_RodA"/>
    <property type="match status" value="1"/>
</dbReference>
<dbReference type="GO" id="GO:0032153">
    <property type="term" value="C:cell division site"/>
    <property type="evidence" value="ECO:0007669"/>
    <property type="project" value="TreeGrafter"/>
</dbReference>
<feature type="transmembrane region" description="Helical" evidence="11">
    <location>
        <begin position="161"/>
        <end position="178"/>
    </location>
</feature>
<dbReference type="InterPro" id="IPR011923">
    <property type="entry name" value="RodA/MrdB"/>
</dbReference>
<dbReference type="NCBIfam" id="TIGR02210">
    <property type="entry name" value="rodA_shape"/>
    <property type="match status" value="1"/>
</dbReference>
<keyword evidence="2 11" id="KW-1003">Cell membrane</keyword>
<dbReference type="RefSeq" id="WP_149545000.1">
    <property type="nucleotide sequence ID" value="NZ_VTPS01000007.1"/>
</dbReference>
<evidence type="ECO:0000256" key="7">
    <source>
        <dbReference type="ARBA" id="ARBA00022984"/>
    </source>
</evidence>
<keyword evidence="6 11" id="KW-0133">Cell shape</keyword>